<dbReference type="EMBL" id="PPFX01000028">
    <property type="protein sequence ID" value="PNU19522.1"/>
    <property type="molecule type" value="Genomic_DNA"/>
</dbReference>
<dbReference type="InterPro" id="IPR004864">
    <property type="entry name" value="LEA_2"/>
</dbReference>
<dbReference type="SMART" id="SM00769">
    <property type="entry name" value="WHy"/>
    <property type="match status" value="1"/>
</dbReference>
<dbReference type="Gene3D" id="2.60.40.1820">
    <property type="match status" value="1"/>
</dbReference>
<feature type="domain" description="Water stress and hypersensitive response" evidence="1">
    <location>
        <begin position="30"/>
        <end position="147"/>
    </location>
</feature>
<evidence type="ECO:0000313" key="3">
    <source>
        <dbReference type="Proteomes" id="UP000236340"/>
    </source>
</evidence>
<dbReference type="AlphaFoldDB" id="A0A2K2H882"/>
<dbReference type="SUPFAM" id="SSF117070">
    <property type="entry name" value="LEA14-like"/>
    <property type="match status" value="1"/>
</dbReference>
<comment type="caution">
    <text evidence="2">The sequence shown here is derived from an EMBL/GenBank/DDBJ whole genome shotgun (WGS) entry which is preliminary data.</text>
</comment>
<accession>A0A2K2H882</accession>
<organism evidence="2 3">
    <name type="scientific">Geothermobacter hydrogeniphilus</name>
    <dbReference type="NCBI Taxonomy" id="1969733"/>
    <lineage>
        <taxon>Bacteria</taxon>
        <taxon>Pseudomonadati</taxon>
        <taxon>Thermodesulfobacteriota</taxon>
        <taxon>Desulfuromonadia</taxon>
        <taxon>Desulfuromonadales</taxon>
        <taxon>Geothermobacteraceae</taxon>
        <taxon>Geothermobacter</taxon>
    </lineage>
</organism>
<dbReference type="Proteomes" id="UP000236340">
    <property type="component" value="Unassembled WGS sequence"/>
</dbReference>
<evidence type="ECO:0000313" key="2">
    <source>
        <dbReference type="EMBL" id="PNU19522.1"/>
    </source>
</evidence>
<dbReference type="PROSITE" id="PS51257">
    <property type="entry name" value="PROKAR_LIPOPROTEIN"/>
    <property type="match status" value="1"/>
</dbReference>
<name>A0A2K2H882_9BACT</name>
<gene>
    <name evidence="2" type="ORF">C2E25_11835</name>
</gene>
<proteinExistence type="predicted"/>
<dbReference type="Pfam" id="PF03168">
    <property type="entry name" value="LEA_2"/>
    <property type="match status" value="1"/>
</dbReference>
<sequence>MTQGKNWLLIIVILLLLTACSTVRPEPPDVSLRSLELKDFNLSHALLQAELELHNPNSFSLTIRHADYRLKLNDIEISNGRSNTAVDIPAHGRGILTLDLTAAYLDLIRFLNKSSSTQPLEYQFDGTIEIGGFGIFSYPFPIHEQGTIDLQEWLQ</sequence>
<dbReference type="GO" id="GO:0009269">
    <property type="term" value="P:response to desiccation"/>
    <property type="evidence" value="ECO:0007669"/>
    <property type="project" value="InterPro"/>
</dbReference>
<evidence type="ECO:0000259" key="1">
    <source>
        <dbReference type="SMART" id="SM00769"/>
    </source>
</evidence>
<protein>
    <recommendedName>
        <fullName evidence="1">Water stress and hypersensitive response domain-containing protein</fullName>
    </recommendedName>
</protein>
<reference evidence="2 3" key="1">
    <citation type="journal article" date="2018" name="Genome Announc.">
        <title>Genome Sequence of Geothermobacter sp. HR-1 Iron Reducer from the Loihi Seamount.</title>
        <authorList>
            <person name="Smith H."/>
            <person name="Abuyen K."/>
            <person name="Tremblay J."/>
            <person name="Savalia P."/>
            <person name="Perez-Rodriguez I."/>
            <person name="Emerson D."/>
            <person name="Tully B."/>
            <person name="Amend J."/>
        </authorList>
    </citation>
    <scope>NUCLEOTIDE SEQUENCE [LARGE SCALE GENOMIC DNA]</scope>
    <source>
        <strain evidence="2 3">HR-1</strain>
    </source>
</reference>
<dbReference type="InterPro" id="IPR013990">
    <property type="entry name" value="WHy-dom"/>
</dbReference>